<sequence length="377" mass="44724">MAINVRGLRRLNISFATNVLFQSNFINVGVRSLYTDRDMGVTNYENTRFMFRNQYMSIEETFRSKMKEICKQEDGIIFTEDLKAMLHLAQESQEDMELLSSMLEKYVHHKETYKYNAYVFGPVVMRMLYYLNKPLVALAMFENTQLRHTFEYRSSCRILLCLLLKHNMFKELRCIYDEILNQKGQDFIGRNSVLVYAACLKENTPESFEYGLAHWQNEIASSKPSARCTTLTACLAIKQNSPDTALEMVSLLDKDRTLAVRSLKILAYMHMEKYLQIIPLLKYVIEQNENFRNVVFGDVIYQLEEKIKEQNFPEKQDLEHLINRLKATEKLDTQCTLEEYLFKPMMIQHRDKLQQKDWRVRTNWRHTHNKTGLKDYL</sequence>
<dbReference type="GO" id="GO:0005739">
    <property type="term" value="C:mitochondrion"/>
    <property type="evidence" value="ECO:0007669"/>
    <property type="project" value="InterPro"/>
</dbReference>
<dbReference type="AlphaFoldDB" id="A0A0L7R8S5"/>
<dbReference type="GO" id="GO:0007005">
    <property type="term" value="P:mitochondrion organization"/>
    <property type="evidence" value="ECO:0007669"/>
    <property type="project" value="TreeGrafter"/>
</dbReference>
<evidence type="ECO:0000313" key="1">
    <source>
        <dbReference type="EMBL" id="KOC67270.1"/>
    </source>
</evidence>
<organism evidence="1 2">
    <name type="scientific">Habropoda laboriosa</name>
    <dbReference type="NCBI Taxonomy" id="597456"/>
    <lineage>
        <taxon>Eukaryota</taxon>
        <taxon>Metazoa</taxon>
        <taxon>Ecdysozoa</taxon>
        <taxon>Arthropoda</taxon>
        <taxon>Hexapoda</taxon>
        <taxon>Insecta</taxon>
        <taxon>Pterygota</taxon>
        <taxon>Neoptera</taxon>
        <taxon>Endopterygota</taxon>
        <taxon>Hymenoptera</taxon>
        <taxon>Apocrita</taxon>
        <taxon>Aculeata</taxon>
        <taxon>Apoidea</taxon>
        <taxon>Anthophila</taxon>
        <taxon>Apidae</taxon>
        <taxon>Habropoda</taxon>
    </lineage>
</organism>
<name>A0A0L7R8S5_9HYME</name>
<accession>A0A0L7R8S5</accession>
<evidence type="ECO:0000313" key="2">
    <source>
        <dbReference type="Proteomes" id="UP000053825"/>
    </source>
</evidence>
<proteinExistence type="predicted"/>
<gene>
    <name evidence="1" type="ORF">WH47_00140</name>
</gene>
<dbReference type="OrthoDB" id="6073372at2759"/>
<dbReference type="PANTHER" id="PTHR14700">
    <property type="entry name" value="PENTATRICOPEPTIDE REPEAT-CONTAINING PROTEIN 2, MITOCHONDRIAL"/>
    <property type="match status" value="1"/>
</dbReference>
<protein>
    <submittedName>
        <fullName evidence="1">Pentatricopeptide repeat-containing protein 2</fullName>
    </submittedName>
</protein>
<dbReference type="GO" id="GO:0003723">
    <property type="term" value="F:RNA binding"/>
    <property type="evidence" value="ECO:0007669"/>
    <property type="project" value="TreeGrafter"/>
</dbReference>
<dbReference type="GO" id="GO:0050684">
    <property type="term" value="P:regulation of mRNA processing"/>
    <property type="evidence" value="ECO:0007669"/>
    <property type="project" value="InterPro"/>
</dbReference>
<dbReference type="Proteomes" id="UP000053825">
    <property type="component" value="Unassembled WGS sequence"/>
</dbReference>
<dbReference type="PANTHER" id="PTHR14700:SF0">
    <property type="entry name" value="PENTATRICOPEPTIDE REPEAT-CONTAINING PROTEIN 2, MITOCHONDRIAL"/>
    <property type="match status" value="1"/>
</dbReference>
<dbReference type="InterPro" id="IPR034629">
    <property type="entry name" value="PTCD2"/>
</dbReference>
<keyword evidence="2" id="KW-1185">Reference proteome</keyword>
<dbReference type="EMBL" id="KQ414631">
    <property type="protein sequence ID" value="KOC67270.1"/>
    <property type="molecule type" value="Genomic_DNA"/>
</dbReference>
<reference evidence="1 2" key="1">
    <citation type="submission" date="2015-07" db="EMBL/GenBank/DDBJ databases">
        <title>The genome of Habropoda laboriosa.</title>
        <authorList>
            <person name="Pan H."/>
            <person name="Kapheim K."/>
        </authorList>
    </citation>
    <scope>NUCLEOTIDE SEQUENCE [LARGE SCALE GENOMIC DNA]</scope>
    <source>
        <strain evidence="1">0110345459</strain>
    </source>
</reference>